<evidence type="ECO:0000313" key="3">
    <source>
        <dbReference type="Proteomes" id="UP000175829"/>
    </source>
</evidence>
<dbReference type="EMBL" id="LJGV01000022">
    <property type="protein sequence ID" value="OEU97197.1"/>
    <property type="molecule type" value="Genomic_DNA"/>
</dbReference>
<sequence>MDESNFLRERLHWALRAGGALTAFCVVGALLSALFGAPDVVSWPLAAGAAVVGWRGGDQLMRRHEGRR</sequence>
<accession>A0A1E7JZS8</accession>
<gene>
    <name evidence="2" type="ORF">AN217_04100</name>
</gene>
<keyword evidence="1" id="KW-0812">Transmembrane</keyword>
<evidence type="ECO:0000256" key="1">
    <source>
        <dbReference type="SAM" id="Phobius"/>
    </source>
</evidence>
<organism evidence="2 3">
    <name type="scientific">Streptomyces qinglanensis</name>
    <dbReference type="NCBI Taxonomy" id="943816"/>
    <lineage>
        <taxon>Bacteria</taxon>
        <taxon>Bacillati</taxon>
        <taxon>Actinomycetota</taxon>
        <taxon>Actinomycetes</taxon>
        <taxon>Kitasatosporales</taxon>
        <taxon>Streptomycetaceae</taxon>
        <taxon>Streptomyces</taxon>
    </lineage>
</organism>
<keyword evidence="1" id="KW-1133">Transmembrane helix</keyword>
<feature type="transmembrane region" description="Helical" evidence="1">
    <location>
        <begin position="41"/>
        <end position="57"/>
    </location>
</feature>
<protein>
    <submittedName>
        <fullName evidence="2">Uncharacterized protein</fullName>
    </submittedName>
</protein>
<keyword evidence="1" id="KW-0472">Membrane</keyword>
<dbReference type="Proteomes" id="UP000175829">
    <property type="component" value="Unassembled WGS sequence"/>
</dbReference>
<feature type="transmembrane region" description="Helical" evidence="1">
    <location>
        <begin position="13"/>
        <end position="35"/>
    </location>
</feature>
<name>A0A1E7JZS8_9ACTN</name>
<proteinExistence type="predicted"/>
<reference evidence="2 3" key="1">
    <citation type="journal article" date="2016" name="Front. Microbiol.">
        <title>Comparative Genomics Analysis of Streptomyces Species Reveals Their Adaptation to the Marine Environment and Their Diversity at the Genomic Level.</title>
        <authorList>
            <person name="Tian X."/>
            <person name="Zhang Z."/>
            <person name="Yang T."/>
            <person name="Chen M."/>
            <person name="Li J."/>
            <person name="Chen F."/>
            <person name="Yang J."/>
            <person name="Li W."/>
            <person name="Zhang B."/>
            <person name="Zhang Z."/>
            <person name="Wu J."/>
            <person name="Zhang C."/>
            <person name="Long L."/>
            <person name="Xiao J."/>
        </authorList>
    </citation>
    <scope>NUCLEOTIDE SEQUENCE [LARGE SCALE GENOMIC DNA]</scope>
    <source>
        <strain evidence="2 3">SCSIO M10379</strain>
    </source>
</reference>
<comment type="caution">
    <text evidence="2">The sequence shown here is derived from an EMBL/GenBank/DDBJ whole genome shotgun (WGS) entry which is preliminary data.</text>
</comment>
<evidence type="ECO:0000313" key="2">
    <source>
        <dbReference type="EMBL" id="OEU97197.1"/>
    </source>
</evidence>
<dbReference type="RefSeq" id="WP_069990872.1">
    <property type="nucleotide sequence ID" value="NZ_LJGV01000022.1"/>
</dbReference>
<dbReference type="PATRIC" id="fig|943816.4.peg.141"/>
<dbReference type="AlphaFoldDB" id="A0A1E7JZS8"/>